<evidence type="ECO:0000313" key="12">
    <source>
        <dbReference type="Proteomes" id="UP000762676"/>
    </source>
</evidence>
<evidence type="ECO:0000256" key="7">
    <source>
        <dbReference type="ARBA" id="ARBA00023303"/>
    </source>
</evidence>
<evidence type="ECO:0000256" key="5">
    <source>
        <dbReference type="ARBA" id="ARBA00023065"/>
    </source>
</evidence>
<dbReference type="Proteomes" id="UP000762676">
    <property type="component" value="Unassembled WGS sequence"/>
</dbReference>
<dbReference type="InterPro" id="IPR002153">
    <property type="entry name" value="TRPC_channel"/>
</dbReference>
<comment type="caution">
    <text evidence="11">The sequence shown here is derived from an EMBL/GenBank/DDBJ whole genome shotgun (WGS) entry which is preliminary data.</text>
</comment>
<keyword evidence="7" id="KW-0407">Ion channel</keyword>
<evidence type="ECO:0000256" key="9">
    <source>
        <dbReference type="SAM" id="Phobius"/>
    </source>
</evidence>
<keyword evidence="5" id="KW-0406">Ion transport</keyword>
<dbReference type="Pfam" id="PF00520">
    <property type="entry name" value="Ion_trans"/>
    <property type="match status" value="1"/>
</dbReference>
<keyword evidence="3 9" id="KW-0812">Transmembrane</keyword>
<feature type="transmembrane region" description="Helical" evidence="9">
    <location>
        <begin position="43"/>
        <end position="65"/>
    </location>
</feature>
<sequence>MRTRRRKRGKGNEVKEEEEEEEEEVSPYLGPLQISLGRMIMDIFKFGCIFMLVLVSFASGLNHLYWYYASRHKIECKAAGNASDPSCDRKFRSFANLFEIAQSLYWAIYGLVDLDHAELQPRFDHEFTEFVGKLMFGTYSWIALIVLLNMLIAMMSNSYQLIYSQADEEWKFARSKLWISYFEDSGTLPPPFNVIPSPKTFYYILRWCKDRLCSCFCSKQQKRNRWQSIKAVMRDLIKRYIMQKQRGSQKGEGVTEDDINELKQDVSSFRFELLEILRNNGMKTPNPNQPKPTSKKLRYWKSLVGHVSMDSVGSSCSEGDSISAGGGDGWAVGKSDTVGKTVGVGGVGAKWKGMLGRNKSVESARSDTVTSASSRGDEGSSTSKGGKTGVNDAKNGKAAATFTLGDTDDNIVTGGGENSMKSQLPKNAEGGKKVNSKTKTVNIKTISSGEVEVETTGTIPPSANTAPSNSSLGGKVRKGTKRR</sequence>
<evidence type="ECO:0000259" key="10">
    <source>
        <dbReference type="Pfam" id="PF00520"/>
    </source>
</evidence>
<feature type="domain" description="Ion transport" evidence="10">
    <location>
        <begin position="28"/>
        <end position="166"/>
    </location>
</feature>
<feature type="transmembrane region" description="Helical" evidence="9">
    <location>
        <begin position="136"/>
        <end position="155"/>
    </location>
</feature>
<dbReference type="GO" id="GO:0070679">
    <property type="term" value="F:inositol 1,4,5 trisphosphate binding"/>
    <property type="evidence" value="ECO:0007669"/>
    <property type="project" value="TreeGrafter"/>
</dbReference>
<comment type="subcellular location">
    <subcellularLocation>
        <location evidence="1">Membrane</location>
        <topology evidence="1">Multi-pass membrane protein</topology>
    </subcellularLocation>
</comment>
<dbReference type="InterPro" id="IPR005821">
    <property type="entry name" value="Ion_trans_dom"/>
</dbReference>
<dbReference type="GO" id="GO:0005886">
    <property type="term" value="C:plasma membrane"/>
    <property type="evidence" value="ECO:0007669"/>
    <property type="project" value="TreeGrafter"/>
</dbReference>
<accession>A0AAV4I329</accession>
<keyword evidence="12" id="KW-1185">Reference proteome</keyword>
<feature type="compositionally biased region" description="Polar residues" evidence="8">
    <location>
        <begin position="437"/>
        <end position="448"/>
    </location>
</feature>
<evidence type="ECO:0000256" key="6">
    <source>
        <dbReference type="ARBA" id="ARBA00023136"/>
    </source>
</evidence>
<dbReference type="GO" id="GO:0051480">
    <property type="term" value="P:regulation of cytosolic calcium ion concentration"/>
    <property type="evidence" value="ECO:0007669"/>
    <property type="project" value="TreeGrafter"/>
</dbReference>
<evidence type="ECO:0000256" key="8">
    <source>
        <dbReference type="SAM" id="MobiDB-lite"/>
    </source>
</evidence>
<dbReference type="GO" id="GO:0034703">
    <property type="term" value="C:cation channel complex"/>
    <property type="evidence" value="ECO:0007669"/>
    <property type="project" value="TreeGrafter"/>
</dbReference>
<reference evidence="11 12" key="1">
    <citation type="journal article" date="2021" name="Elife">
        <title>Chloroplast acquisition without the gene transfer in kleptoplastic sea slugs, Plakobranchus ocellatus.</title>
        <authorList>
            <person name="Maeda T."/>
            <person name="Takahashi S."/>
            <person name="Yoshida T."/>
            <person name="Shimamura S."/>
            <person name="Takaki Y."/>
            <person name="Nagai Y."/>
            <person name="Toyoda A."/>
            <person name="Suzuki Y."/>
            <person name="Arimoto A."/>
            <person name="Ishii H."/>
            <person name="Satoh N."/>
            <person name="Nishiyama T."/>
            <person name="Hasebe M."/>
            <person name="Maruyama T."/>
            <person name="Minagawa J."/>
            <person name="Obokata J."/>
            <person name="Shigenobu S."/>
        </authorList>
    </citation>
    <scope>NUCLEOTIDE SEQUENCE [LARGE SCALE GENOMIC DNA]</scope>
</reference>
<evidence type="ECO:0000256" key="3">
    <source>
        <dbReference type="ARBA" id="ARBA00022692"/>
    </source>
</evidence>
<feature type="region of interest" description="Disordered" evidence="8">
    <location>
        <begin position="1"/>
        <end position="22"/>
    </location>
</feature>
<name>A0AAV4I329_9GAST</name>
<evidence type="ECO:0000256" key="2">
    <source>
        <dbReference type="ARBA" id="ARBA00022448"/>
    </source>
</evidence>
<dbReference type="PANTHER" id="PTHR10117:SF54">
    <property type="entry name" value="TRANSIENT RECEPTOR POTENTIAL-GAMMA PROTEIN"/>
    <property type="match status" value="1"/>
</dbReference>
<feature type="compositionally biased region" description="Low complexity" evidence="8">
    <location>
        <begin position="460"/>
        <end position="471"/>
    </location>
</feature>
<keyword evidence="4 9" id="KW-1133">Transmembrane helix</keyword>
<dbReference type="AlphaFoldDB" id="A0AAV4I329"/>
<proteinExistence type="predicted"/>
<evidence type="ECO:0000256" key="4">
    <source>
        <dbReference type="ARBA" id="ARBA00022989"/>
    </source>
</evidence>
<dbReference type="GO" id="GO:0015279">
    <property type="term" value="F:store-operated calcium channel activity"/>
    <property type="evidence" value="ECO:0007669"/>
    <property type="project" value="TreeGrafter"/>
</dbReference>
<keyword evidence="2" id="KW-0813">Transport</keyword>
<dbReference type="EMBL" id="BMAT01002294">
    <property type="protein sequence ID" value="GFS03953.1"/>
    <property type="molecule type" value="Genomic_DNA"/>
</dbReference>
<gene>
    <name evidence="11" type="ORF">ElyMa_001162400</name>
</gene>
<protein>
    <submittedName>
        <fullName evidence="11">Transient receptor potential channel</fullName>
    </submittedName>
</protein>
<keyword evidence="6 9" id="KW-0472">Membrane</keyword>
<keyword evidence="11" id="KW-0675">Receptor</keyword>
<evidence type="ECO:0000313" key="11">
    <source>
        <dbReference type="EMBL" id="GFS03953.1"/>
    </source>
</evidence>
<evidence type="ECO:0000256" key="1">
    <source>
        <dbReference type="ARBA" id="ARBA00004141"/>
    </source>
</evidence>
<dbReference type="PANTHER" id="PTHR10117">
    <property type="entry name" value="TRANSIENT RECEPTOR POTENTIAL CHANNEL"/>
    <property type="match status" value="1"/>
</dbReference>
<organism evidence="11 12">
    <name type="scientific">Elysia marginata</name>
    <dbReference type="NCBI Taxonomy" id="1093978"/>
    <lineage>
        <taxon>Eukaryota</taxon>
        <taxon>Metazoa</taxon>
        <taxon>Spiralia</taxon>
        <taxon>Lophotrochozoa</taxon>
        <taxon>Mollusca</taxon>
        <taxon>Gastropoda</taxon>
        <taxon>Heterobranchia</taxon>
        <taxon>Euthyneura</taxon>
        <taxon>Panpulmonata</taxon>
        <taxon>Sacoglossa</taxon>
        <taxon>Placobranchoidea</taxon>
        <taxon>Plakobranchidae</taxon>
        <taxon>Elysia</taxon>
    </lineage>
</organism>
<dbReference type="PRINTS" id="PR01097">
    <property type="entry name" value="TRNSRECEPTRP"/>
</dbReference>
<feature type="region of interest" description="Disordered" evidence="8">
    <location>
        <begin position="358"/>
        <end position="483"/>
    </location>
</feature>